<dbReference type="GO" id="GO:0015833">
    <property type="term" value="P:peptide transport"/>
    <property type="evidence" value="ECO:0007669"/>
    <property type="project" value="TreeGrafter"/>
</dbReference>
<dbReference type="KEGG" id="phr:C6569_19695"/>
<sequence length="527" mass="57147">MDRRQFIAAASAIASGLVAPRLAAGADQRVLRFVPHADLAVVDPHWNNAYVTRNHGYLCYDTLFGQDAALRPQPQMVEGVSVEDDGKRWTLTLRAGLKFHDGTPVLARDCVASLKRWAARDDFGKSLFQVTDELSATSDRVLVFRLKRPYPMLPLALGKTGLMMAAIMPERLATADATKPLTEVVGSGPYRYKADERVAGDRVVYERFADYQPRSGGTAEGTAGPKVTHFDRIEWRVLPDASTTSAALQTGEVHWWELPSADMLPLLRRGRGVKVDTLDPLGYMASLRINHAQGPTANAAVRRALVRALAQKDIVMGMMGTDPSLWKDGVGYFTPDTPLANDAGLDAVTAPVDEAAAKRLLSAAGYGGEPFALIVPQDVQINASASAVVADQLKKAGVTVDYVTTDWSTLLQRRARKEPAGQGGWGGYVVLNSGGDLLNPFVHAALRGNAIALNGWCDSPAIEALREEWFAAPRAEDQAAVARRLQQQAFQDVPYIPLGQVAQLTALRSDLSGMIKGVPVFWNIRRG</sequence>
<dbReference type="SUPFAM" id="SSF53850">
    <property type="entry name" value="Periplasmic binding protein-like II"/>
    <property type="match status" value="1"/>
</dbReference>
<dbReference type="InterPro" id="IPR030678">
    <property type="entry name" value="Peptide/Ni-bd"/>
</dbReference>
<proteinExistence type="inferred from homology"/>
<comment type="subcellular location">
    <subcellularLocation>
        <location evidence="1">Periplasm</location>
    </subcellularLocation>
</comment>
<dbReference type="PIRSF" id="PIRSF002741">
    <property type="entry name" value="MppA"/>
    <property type="match status" value="1"/>
</dbReference>
<dbReference type="PANTHER" id="PTHR30290:SF38">
    <property type="entry name" value="D,D-DIPEPTIDE-BINDING PERIPLASMIC PROTEIN DDPA-RELATED"/>
    <property type="match status" value="1"/>
</dbReference>
<gene>
    <name evidence="5" type="ORF">C6569_19695</name>
</gene>
<evidence type="ECO:0000313" key="5">
    <source>
        <dbReference type="EMBL" id="AVO47784.1"/>
    </source>
</evidence>
<protein>
    <submittedName>
        <fullName evidence="5">ABC transporter substrate-binding protein</fullName>
    </submittedName>
</protein>
<dbReference type="InterPro" id="IPR000914">
    <property type="entry name" value="SBP_5_dom"/>
</dbReference>
<organism evidence="5 6">
    <name type="scientific">Phreatobacter cathodiphilus</name>
    <dbReference type="NCBI Taxonomy" id="1868589"/>
    <lineage>
        <taxon>Bacteria</taxon>
        <taxon>Pseudomonadati</taxon>
        <taxon>Pseudomonadota</taxon>
        <taxon>Alphaproteobacteria</taxon>
        <taxon>Hyphomicrobiales</taxon>
        <taxon>Phreatobacteraceae</taxon>
        <taxon>Phreatobacter</taxon>
    </lineage>
</organism>
<feature type="domain" description="Solute-binding protein family 5" evidence="4">
    <location>
        <begin position="72"/>
        <end position="428"/>
    </location>
</feature>
<dbReference type="InterPro" id="IPR039424">
    <property type="entry name" value="SBP_5"/>
</dbReference>
<evidence type="ECO:0000256" key="1">
    <source>
        <dbReference type="ARBA" id="ARBA00004418"/>
    </source>
</evidence>
<dbReference type="AlphaFoldDB" id="A0A2S0NI08"/>
<dbReference type="CDD" id="cd08502">
    <property type="entry name" value="PBP2_NikA_DppA_OppA_like_16"/>
    <property type="match status" value="1"/>
</dbReference>
<evidence type="ECO:0000259" key="4">
    <source>
        <dbReference type="Pfam" id="PF00496"/>
    </source>
</evidence>
<dbReference type="Gene3D" id="3.10.105.10">
    <property type="entry name" value="Dipeptide-binding Protein, Domain 3"/>
    <property type="match status" value="1"/>
</dbReference>
<accession>A0A2S0NI08</accession>
<keyword evidence="3" id="KW-0732">Signal</keyword>
<dbReference type="Gene3D" id="3.40.190.10">
    <property type="entry name" value="Periplasmic binding protein-like II"/>
    <property type="match status" value="1"/>
</dbReference>
<evidence type="ECO:0000256" key="2">
    <source>
        <dbReference type="ARBA" id="ARBA00005695"/>
    </source>
</evidence>
<name>A0A2S0NI08_9HYPH</name>
<dbReference type="OrthoDB" id="7237715at2"/>
<dbReference type="Proteomes" id="UP000237889">
    <property type="component" value="Chromosome"/>
</dbReference>
<dbReference type="GO" id="GO:0030288">
    <property type="term" value="C:outer membrane-bounded periplasmic space"/>
    <property type="evidence" value="ECO:0007669"/>
    <property type="project" value="UniProtKB-ARBA"/>
</dbReference>
<dbReference type="EMBL" id="CP027668">
    <property type="protein sequence ID" value="AVO47784.1"/>
    <property type="molecule type" value="Genomic_DNA"/>
</dbReference>
<evidence type="ECO:0000313" key="6">
    <source>
        <dbReference type="Proteomes" id="UP000237889"/>
    </source>
</evidence>
<dbReference type="PANTHER" id="PTHR30290">
    <property type="entry name" value="PERIPLASMIC BINDING COMPONENT OF ABC TRANSPORTER"/>
    <property type="match status" value="1"/>
</dbReference>
<reference evidence="5 6" key="1">
    <citation type="submission" date="2018-03" db="EMBL/GenBank/DDBJ databases">
        <title>Genome sequencing of Phreatobacter sp.</title>
        <authorList>
            <person name="Kim S.-J."/>
            <person name="Heo J."/>
            <person name="Kwon S.-W."/>
        </authorList>
    </citation>
    <scope>NUCLEOTIDE SEQUENCE [LARGE SCALE GENOMIC DNA]</scope>
    <source>
        <strain evidence="5 6">S-12</strain>
    </source>
</reference>
<evidence type="ECO:0000256" key="3">
    <source>
        <dbReference type="ARBA" id="ARBA00022729"/>
    </source>
</evidence>
<dbReference type="GO" id="GO:1904680">
    <property type="term" value="F:peptide transmembrane transporter activity"/>
    <property type="evidence" value="ECO:0007669"/>
    <property type="project" value="TreeGrafter"/>
</dbReference>
<dbReference type="Pfam" id="PF00496">
    <property type="entry name" value="SBP_bac_5"/>
    <property type="match status" value="1"/>
</dbReference>
<comment type="similarity">
    <text evidence="2">Belongs to the bacterial solute-binding protein 5 family.</text>
</comment>
<dbReference type="GO" id="GO:0043190">
    <property type="term" value="C:ATP-binding cassette (ABC) transporter complex"/>
    <property type="evidence" value="ECO:0007669"/>
    <property type="project" value="InterPro"/>
</dbReference>
<keyword evidence="6" id="KW-1185">Reference proteome</keyword>